<evidence type="ECO:0000256" key="6">
    <source>
        <dbReference type="ARBA" id="ARBA00023014"/>
    </source>
</evidence>
<name>A0A506UAQ7_9HYPH</name>
<dbReference type="PROSITE" id="PS51332">
    <property type="entry name" value="B12_BINDING"/>
    <property type="match status" value="1"/>
</dbReference>
<dbReference type="PANTHER" id="PTHR43409:SF4">
    <property type="entry name" value="RADICAL SAM SUPERFAMILY PROTEIN"/>
    <property type="match status" value="1"/>
</dbReference>
<proteinExistence type="predicted"/>
<evidence type="ECO:0000256" key="5">
    <source>
        <dbReference type="ARBA" id="ARBA00023004"/>
    </source>
</evidence>
<comment type="cofactor">
    <cofactor evidence="1">
        <name>[4Fe-4S] cluster</name>
        <dbReference type="ChEBI" id="CHEBI:49883"/>
    </cofactor>
</comment>
<dbReference type="SFLD" id="SFLDG01082">
    <property type="entry name" value="B12-binding_domain_containing"/>
    <property type="match status" value="1"/>
</dbReference>
<reference evidence="9 10" key="1">
    <citation type="submission" date="2019-06" db="EMBL/GenBank/DDBJ databases">
        <authorList>
            <person name="Li M."/>
        </authorList>
    </citation>
    <scope>NUCLEOTIDE SEQUENCE [LARGE SCALE GENOMIC DNA]</scope>
    <source>
        <strain evidence="9 10">BGMRC2036</strain>
    </source>
</reference>
<dbReference type="EMBL" id="VHLG01000007">
    <property type="protein sequence ID" value="TPW30154.1"/>
    <property type="molecule type" value="Genomic_DNA"/>
</dbReference>
<feature type="domain" description="B12-binding" evidence="7">
    <location>
        <begin position="43"/>
        <end position="182"/>
    </location>
</feature>
<feature type="domain" description="Radical SAM core" evidence="8">
    <location>
        <begin position="208"/>
        <end position="439"/>
    </location>
</feature>
<dbReference type="SFLD" id="SFLDS00029">
    <property type="entry name" value="Radical_SAM"/>
    <property type="match status" value="1"/>
</dbReference>
<sequence length="604" mass="68890">MNVSVTERPIPSGAGGEVFTLVLVKPTHYDDDGYPIQWFRSALPSNTLACMNGLAEDARERRVLGDAVDICIETYDETNRRVYPARIIRDLKRRGGKALIGIVGVQSNQYPRALDMARRFREAGLTVAIGGFHVSGCIAMLPEMPPELKEAQSLGISLFAGEAEEGRLDEVLRDAYHDRLEPLYNFMNQLPALNGEPAPILPRKHVERTSGTYSSIDLGRGCPYQCSFCTIINVQGRKSRFRTPDDLENIIRVNVAQGIKRFFITDDNFARNSDWEILMDRVIKLREEEGIKVGFTIQVDTLCHKIPNFIEKTTRAGARTVFIGLENVNPDNLIAAKKRQNKITEYRAMLQKWRAHGAVTYAGYILGFPADTKETIVRDIEIIKRELPVDLLEFFILTPLPGSEDHKNMVARGEWMDGDINKYDLNHRVTHHSKMSDTEWEEAYKLAWDTFYSPDHMRTVMKRAAQIPNGRPKKVFKTMLWFKLMIDHEGVHPLEGGALRLKSRRDRRHGMRLESPFVFYPKYWGSTAVKLWKYWRFYAGAKKTYDEVMADPERYNYNDIAIAPPGEDEFEQLSLYHATSGGEAALARKKRGDVIREATSAVAH</sequence>
<gene>
    <name evidence="9" type="ORF">FJU08_12625</name>
</gene>
<keyword evidence="5" id="KW-0408">Iron</keyword>
<dbReference type="PROSITE" id="PS51918">
    <property type="entry name" value="RADICAL_SAM"/>
    <property type="match status" value="1"/>
</dbReference>
<keyword evidence="3" id="KW-0949">S-adenosyl-L-methionine</keyword>
<dbReference type="SUPFAM" id="SSF102114">
    <property type="entry name" value="Radical SAM enzymes"/>
    <property type="match status" value="1"/>
</dbReference>
<organism evidence="9 10">
    <name type="scientific">Martelella alba</name>
    <dbReference type="NCBI Taxonomy" id="2590451"/>
    <lineage>
        <taxon>Bacteria</taxon>
        <taxon>Pseudomonadati</taxon>
        <taxon>Pseudomonadota</taxon>
        <taxon>Alphaproteobacteria</taxon>
        <taxon>Hyphomicrobiales</taxon>
        <taxon>Aurantimonadaceae</taxon>
        <taxon>Martelella</taxon>
    </lineage>
</organism>
<dbReference type="InterPro" id="IPR023404">
    <property type="entry name" value="rSAM_horseshoe"/>
</dbReference>
<dbReference type="GO" id="GO:0003824">
    <property type="term" value="F:catalytic activity"/>
    <property type="evidence" value="ECO:0007669"/>
    <property type="project" value="InterPro"/>
</dbReference>
<dbReference type="Pfam" id="PF04055">
    <property type="entry name" value="Radical_SAM"/>
    <property type="match status" value="1"/>
</dbReference>
<dbReference type="GO" id="GO:0051539">
    <property type="term" value="F:4 iron, 4 sulfur cluster binding"/>
    <property type="evidence" value="ECO:0007669"/>
    <property type="project" value="UniProtKB-KW"/>
</dbReference>
<evidence type="ECO:0000313" key="9">
    <source>
        <dbReference type="EMBL" id="TPW30154.1"/>
    </source>
</evidence>
<evidence type="ECO:0000256" key="2">
    <source>
        <dbReference type="ARBA" id="ARBA00022485"/>
    </source>
</evidence>
<dbReference type="GO" id="GO:0046872">
    <property type="term" value="F:metal ion binding"/>
    <property type="evidence" value="ECO:0007669"/>
    <property type="project" value="UniProtKB-KW"/>
</dbReference>
<dbReference type="OrthoDB" id="9801424at2"/>
<keyword evidence="4" id="KW-0479">Metal-binding</keyword>
<evidence type="ECO:0000259" key="7">
    <source>
        <dbReference type="PROSITE" id="PS51332"/>
    </source>
</evidence>
<keyword evidence="10" id="KW-1185">Reference proteome</keyword>
<protein>
    <submittedName>
        <fullName evidence="9">Radical SAM protein</fullName>
    </submittedName>
</protein>
<evidence type="ECO:0000256" key="4">
    <source>
        <dbReference type="ARBA" id="ARBA00022723"/>
    </source>
</evidence>
<dbReference type="PROSITE" id="PS01278">
    <property type="entry name" value="MTTASE_RADICAL"/>
    <property type="match status" value="1"/>
</dbReference>
<dbReference type="Proteomes" id="UP000318801">
    <property type="component" value="Unassembled WGS sequence"/>
</dbReference>
<keyword evidence="6" id="KW-0411">Iron-sulfur</keyword>
<dbReference type="CDD" id="cd01335">
    <property type="entry name" value="Radical_SAM"/>
    <property type="match status" value="1"/>
</dbReference>
<dbReference type="AlphaFoldDB" id="A0A506UAQ7"/>
<keyword evidence="2" id="KW-0004">4Fe-4S</keyword>
<dbReference type="InterPro" id="IPR006638">
    <property type="entry name" value="Elp3/MiaA/NifB-like_rSAM"/>
</dbReference>
<dbReference type="PANTHER" id="PTHR43409">
    <property type="entry name" value="ANAEROBIC MAGNESIUM-PROTOPORPHYRIN IX MONOMETHYL ESTER CYCLASE-RELATED"/>
    <property type="match status" value="1"/>
</dbReference>
<evidence type="ECO:0000256" key="1">
    <source>
        <dbReference type="ARBA" id="ARBA00001966"/>
    </source>
</evidence>
<comment type="caution">
    <text evidence="9">The sequence shown here is derived from an EMBL/GenBank/DDBJ whole genome shotgun (WGS) entry which is preliminary data.</text>
</comment>
<dbReference type="InterPro" id="IPR006158">
    <property type="entry name" value="Cobalamin-bd"/>
</dbReference>
<evidence type="ECO:0000256" key="3">
    <source>
        <dbReference type="ARBA" id="ARBA00022691"/>
    </source>
</evidence>
<accession>A0A506UAQ7</accession>
<dbReference type="Gene3D" id="3.80.30.20">
    <property type="entry name" value="tm_1862 like domain"/>
    <property type="match status" value="1"/>
</dbReference>
<dbReference type="InterPro" id="IPR020612">
    <property type="entry name" value="Methylthiotransferase_CS"/>
</dbReference>
<evidence type="ECO:0000259" key="8">
    <source>
        <dbReference type="PROSITE" id="PS51918"/>
    </source>
</evidence>
<dbReference type="SMART" id="SM00729">
    <property type="entry name" value="Elp3"/>
    <property type="match status" value="1"/>
</dbReference>
<dbReference type="InterPro" id="IPR051198">
    <property type="entry name" value="BchE-like"/>
</dbReference>
<dbReference type="GO" id="GO:0031419">
    <property type="term" value="F:cobalamin binding"/>
    <property type="evidence" value="ECO:0007669"/>
    <property type="project" value="InterPro"/>
</dbReference>
<dbReference type="InterPro" id="IPR058240">
    <property type="entry name" value="rSAM_sf"/>
</dbReference>
<evidence type="ECO:0000313" key="10">
    <source>
        <dbReference type="Proteomes" id="UP000318801"/>
    </source>
</evidence>
<dbReference type="InterPro" id="IPR007197">
    <property type="entry name" value="rSAM"/>
</dbReference>